<reference evidence="2" key="1">
    <citation type="submission" date="2020-04" db="EMBL/GenBank/DDBJ databases">
        <authorList>
            <person name="Alioto T."/>
            <person name="Alioto T."/>
            <person name="Gomez Garrido J."/>
        </authorList>
    </citation>
    <scope>NUCLEOTIDE SEQUENCE</scope>
    <source>
        <strain evidence="2">A484AB</strain>
    </source>
</reference>
<dbReference type="Gene3D" id="1.10.150.50">
    <property type="entry name" value="Transcription Factor, Ets-1"/>
    <property type="match status" value="1"/>
</dbReference>
<organism evidence="2 3">
    <name type="scientific">Paramuricea clavata</name>
    <name type="common">Red gorgonian</name>
    <name type="synonym">Violescent sea-whip</name>
    <dbReference type="NCBI Taxonomy" id="317549"/>
    <lineage>
        <taxon>Eukaryota</taxon>
        <taxon>Metazoa</taxon>
        <taxon>Cnidaria</taxon>
        <taxon>Anthozoa</taxon>
        <taxon>Octocorallia</taxon>
        <taxon>Malacalcyonacea</taxon>
        <taxon>Plexauridae</taxon>
        <taxon>Paramuricea</taxon>
    </lineage>
</organism>
<evidence type="ECO:0000313" key="2">
    <source>
        <dbReference type="EMBL" id="CAB3986808.1"/>
    </source>
</evidence>
<evidence type="ECO:0000256" key="1">
    <source>
        <dbReference type="SAM" id="MobiDB-lite"/>
    </source>
</evidence>
<dbReference type="EMBL" id="CACRXK020001076">
    <property type="protein sequence ID" value="CAB3986808.1"/>
    <property type="molecule type" value="Genomic_DNA"/>
</dbReference>
<protein>
    <submittedName>
        <fullName evidence="2">GRB2-associated and regulator of MAPK</fullName>
    </submittedName>
</protein>
<dbReference type="CDD" id="cd09487">
    <property type="entry name" value="SAM_superfamily"/>
    <property type="match status" value="1"/>
</dbReference>
<feature type="region of interest" description="Disordered" evidence="1">
    <location>
        <begin position="36"/>
        <end position="89"/>
    </location>
</feature>
<dbReference type="InterPro" id="IPR001660">
    <property type="entry name" value="SAM"/>
</dbReference>
<dbReference type="InterPro" id="IPR013761">
    <property type="entry name" value="SAM/pointed_sf"/>
</dbReference>
<dbReference type="Pfam" id="PF00536">
    <property type="entry name" value="SAM_1"/>
    <property type="match status" value="1"/>
</dbReference>
<gene>
    <name evidence="2" type="ORF">PACLA_8A029449</name>
</gene>
<dbReference type="InterPro" id="IPR052281">
    <property type="entry name" value="GAREM"/>
</dbReference>
<feature type="compositionally biased region" description="Basic and acidic residues" evidence="1">
    <location>
        <begin position="36"/>
        <end position="50"/>
    </location>
</feature>
<accession>A0A6S7G4G0</accession>
<name>A0A6S7G4G0_PARCT</name>
<feature type="compositionally biased region" description="Low complexity" evidence="1">
    <location>
        <begin position="166"/>
        <end position="176"/>
    </location>
</feature>
<keyword evidence="3" id="KW-1185">Reference proteome</keyword>
<comment type="caution">
    <text evidence="2">The sequence shown here is derived from an EMBL/GenBank/DDBJ whole genome shotgun (WGS) entry which is preliminary data.</text>
</comment>
<dbReference type="PANTHER" id="PTHR14454">
    <property type="entry name" value="GRB2-ASSOCIATED AND REGULATOR OF MAPK PROTEIN FAMILY MEMBER"/>
    <property type="match status" value="1"/>
</dbReference>
<dbReference type="AlphaFoldDB" id="A0A6S7G4G0"/>
<feature type="region of interest" description="Disordered" evidence="1">
    <location>
        <begin position="160"/>
        <end position="179"/>
    </location>
</feature>
<dbReference type="Proteomes" id="UP001152795">
    <property type="component" value="Unassembled WGS sequence"/>
</dbReference>
<proteinExistence type="predicted"/>
<evidence type="ECO:0000313" key="3">
    <source>
        <dbReference type="Proteomes" id="UP001152795"/>
    </source>
</evidence>
<dbReference type="SUPFAM" id="SSF47769">
    <property type="entry name" value="SAM/Pointed domain"/>
    <property type="match status" value="1"/>
</dbReference>
<sequence length="291" mass="32605">MDAVKKRMEDMAKDLSVEDASWDILEHARGHLAHVERQTSVKAHSFEKLPKLPPRGRQLSTGDKPPPRPPKPGRKPDPKPQKNPGSMLKRWPYKLHEPHELLEPHKLLEPHEPDGIYASIDDIYEETISQSSVSEDYDASGYTKLDSAYISVSQKPNAKLLRNPSKSEQTSSIQSSPLAQTTRLPAIQSIPLPSTPQTLPIKLPPQTKEDKEAIYEAISRFPQDLSGLGVADVSRLLGHLNLSDYMQTFENELIDGTMLVSMDQDSLKSLGVKPFHCKKLLDFIGGWRPRA</sequence>
<dbReference type="OrthoDB" id="6021761at2759"/>
<dbReference type="SMART" id="SM00454">
    <property type="entry name" value="SAM"/>
    <property type="match status" value="1"/>
</dbReference>
<dbReference type="PANTHER" id="PTHR14454:SF11">
    <property type="entry name" value="SERRANO, ISOFORM F"/>
    <property type="match status" value="1"/>
</dbReference>